<dbReference type="PROSITE" id="PS00523">
    <property type="entry name" value="SULFATASE_1"/>
    <property type="match status" value="1"/>
</dbReference>
<dbReference type="SUPFAM" id="SSF49899">
    <property type="entry name" value="Concanavalin A-like lectins/glucanases"/>
    <property type="match status" value="1"/>
</dbReference>
<keyword evidence="4" id="KW-0106">Calcium</keyword>
<feature type="chain" id="PRO_5015690590" evidence="5">
    <location>
        <begin position="23"/>
        <end position="785"/>
    </location>
</feature>
<sequence>MKPKVTAVLACLAIAGTGQVSAQETVADGWDRSVLPIPMTEFSGHVALRTEESQLDFPRQVTAPEGAPNILLIMPDDVGFGAPTAFGGPVPTEAYDRLAEDGLRFTRMHTTALCSPTRSALITGRNHHSNSTGVIMEIATGFPGYNSLMPKENGSIAEILKGNGYNTAWYGKNHNVPDWQSSQAGPFDLWPTGLGFEQFFGFLGGDTSQFTPAIFEGTKPVEPPNTPDYHLDEDMADRAINYIREQNALAPEKPFFVYYAPGTSHAPHHAPQEWIDKFDGQFDMGWDAMREQIHANMIAEGIIPEGTPLTPRPEQLRAWDSLNDQQKELYARMMEVYAGSLAHMDYQINRILDAIEETGEMDNTLVIYLMGDNGASAEGSPDGLLNEMTFFNNIQVPFEDTYARMDELGGPNTFGHFPSAWAHAMNTPFQWTKQIASHFGGTRNGMVISWPAGIEGKGEIRDQFHHVIDIMPTILEATGLPAPQSINGVAQSPIEGTSMMYAFNDADAPSTRRTQYFEMLGHRAIYNDGWVAATTPPEAPWLSVTKPSDVISDWEWELYNVAEDFSQSKNLADEYPEKLEEMQLLFYGEATKYNALPIDNTKVPRLDVSLRPSLTMGRDSFTYYDNMKRIPEGTAPDFKNKSHTITATIEIDDGDNDGMLVTQGGRFGGWALYVLNGKPVYTYNVANLERYNIVGDELAPGKHVIRYEFDYDGGGAGKGGNGKLYVDDTLVAEGRIERTMGYRISLDETFDIGSDAGEPVSEDYHVPFDFPGTLEKVEVKLDLGN</sequence>
<dbReference type="SUPFAM" id="SSF53649">
    <property type="entry name" value="Alkaline phosphatase-like"/>
    <property type="match status" value="1"/>
</dbReference>
<dbReference type="CDD" id="cd16025">
    <property type="entry name" value="PAS_like"/>
    <property type="match status" value="1"/>
</dbReference>
<dbReference type="InterPro" id="IPR050738">
    <property type="entry name" value="Sulfatase"/>
</dbReference>
<evidence type="ECO:0000256" key="1">
    <source>
        <dbReference type="ARBA" id="ARBA00008779"/>
    </source>
</evidence>
<dbReference type="Gene3D" id="3.30.1120.10">
    <property type="match status" value="1"/>
</dbReference>
<dbReference type="InterPro" id="IPR013320">
    <property type="entry name" value="ConA-like_dom_sf"/>
</dbReference>
<dbReference type="GO" id="GO:0046872">
    <property type="term" value="F:metal ion binding"/>
    <property type="evidence" value="ECO:0007669"/>
    <property type="project" value="UniProtKB-KW"/>
</dbReference>
<dbReference type="InterPro" id="IPR017850">
    <property type="entry name" value="Alkaline_phosphatase_core_sf"/>
</dbReference>
<organism evidence="7 8">
    <name type="scientific">Aliiruegeria haliotis</name>
    <dbReference type="NCBI Taxonomy" id="1280846"/>
    <lineage>
        <taxon>Bacteria</taxon>
        <taxon>Pseudomonadati</taxon>
        <taxon>Pseudomonadota</taxon>
        <taxon>Alphaproteobacteria</taxon>
        <taxon>Rhodobacterales</taxon>
        <taxon>Roseobacteraceae</taxon>
        <taxon>Aliiruegeria</taxon>
    </lineage>
</organism>
<evidence type="ECO:0000313" key="7">
    <source>
        <dbReference type="EMBL" id="PRY19778.1"/>
    </source>
</evidence>
<evidence type="ECO:0000256" key="3">
    <source>
        <dbReference type="ARBA" id="ARBA00022801"/>
    </source>
</evidence>
<gene>
    <name evidence="7" type="ORF">CLV78_11821</name>
</gene>
<dbReference type="RefSeq" id="WP_106208281.1">
    <property type="nucleotide sequence ID" value="NZ_PVTD01000018.1"/>
</dbReference>
<reference evidence="7 8" key="1">
    <citation type="submission" date="2018-03" db="EMBL/GenBank/DDBJ databases">
        <title>Genomic Encyclopedia of Archaeal and Bacterial Type Strains, Phase II (KMG-II): from individual species to whole genera.</title>
        <authorList>
            <person name="Goeker M."/>
        </authorList>
    </citation>
    <scope>NUCLEOTIDE SEQUENCE [LARGE SCALE GENOMIC DNA]</scope>
    <source>
        <strain evidence="7 8">DSM 29328</strain>
    </source>
</reference>
<feature type="domain" description="Sulfatase N-terminal" evidence="6">
    <location>
        <begin position="68"/>
        <end position="479"/>
    </location>
</feature>
<keyword evidence="2" id="KW-0479">Metal-binding</keyword>
<dbReference type="InterPro" id="IPR024607">
    <property type="entry name" value="Sulfatase_CS"/>
</dbReference>
<feature type="signal peptide" evidence="5">
    <location>
        <begin position="1"/>
        <end position="22"/>
    </location>
</feature>
<comment type="caution">
    <text evidence="7">The sequence shown here is derived from an EMBL/GenBank/DDBJ whole genome shotgun (WGS) entry which is preliminary data.</text>
</comment>
<dbReference type="Gene3D" id="3.40.720.10">
    <property type="entry name" value="Alkaline Phosphatase, subunit A"/>
    <property type="match status" value="1"/>
</dbReference>
<dbReference type="Pfam" id="PF00884">
    <property type="entry name" value="Sulfatase"/>
    <property type="match status" value="1"/>
</dbReference>
<keyword evidence="3" id="KW-0378">Hydrolase</keyword>
<evidence type="ECO:0000256" key="4">
    <source>
        <dbReference type="ARBA" id="ARBA00022837"/>
    </source>
</evidence>
<evidence type="ECO:0000259" key="6">
    <source>
        <dbReference type="Pfam" id="PF00884"/>
    </source>
</evidence>
<dbReference type="PANTHER" id="PTHR42693">
    <property type="entry name" value="ARYLSULFATASE FAMILY MEMBER"/>
    <property type="match status" value="1"/>
</dbReference>
<protein>
    <submittedName>
        <fullName evidence="7">Arylsulfatase</fullName>
    </submittedName>
</protein>
<dbReference type="PANTHER" id="PTHR42693:SF43">
    <property type="entry name" value="BLL2667 PROTEIN"/>
    <property type="match status" value="1"/>
</dbReference>
<proteinExistence type="inferred from homology"/>
<dbReference type="Proteomes" id="UP000239480">
    <property type="component" value="Unassembled WGS sequence"/>
</dbReference>
<keyword evidence="5" id="KW-0732">Signal</keyword>
<dbReference type="AlphaFoldDB" id="A0A2T0RF35"/>
<evidence type="ECO:0000256" key="2">
    <source>
        <dbReference type="ARBA" id="ARBA00022723"/>
    </source>
</evidence>
<dbReference type="EMBL" id="PVTD01000018">
    <property type="protein sequence ID" value="PRY19778.1"/>
    <property type="molecule type" value="Genomic_DNA"/>
</dbReference>
<dbReference type="InterPro" id="IPR000917">
    <property type="entry name" value="Sulfatase_N"/>
</dbReference>
<evidence type="ECO:0000256" key="5">
    <source>
        <dbReference type="SAM" id="SignalP"/>
    </source>
</evidence>
<comment type="similarity">
    <text evidence="1">Belongs to the sulfatase family.</text>
</comment>
<name>A0A2T0RF35_9RHOB</name>
<dbReference type="GO" id="GO:0016787">
    <property type="term" value="F:hydrolase activity"/>
    <property type="evidence" value="ECO:0007669"/>
    <property type="project" value="UniProtKB-KW"/>
</dbReference>
<dbReference type="OrthoDB" id="9803751at2"/>
<keyword evidence="8" id="KW-1185">Reference proteome</keyword>
<accession>A0A2T0RF35</accession>
<evidence type="ECO:0000313" key="8">
    <source>
        <dbReference type="Proteomes" id="UP000239480"/>
    </source>
</evidence>